<protein>
    <submittedName>
        <fullName evidence="2">Putative lumazine-binding protein</fullName>
    </submittedName>
</protein>
<dbReference type="Pfam" id="PF12893">
    <property type="entry name" value="Lumazine_bd_2"/>
    <property type="match status" value="1"/>
</dbReference>
<evidence type="ECO:0000313" key="2">
    <source>
        <dbReference type="EMBL" id="RZT95560.1"/>
    </source>
</evidence>
<feature type="chain" id="PRO_5020757852" evidence="1">
    <location>
        <begin position="20"/>
        <end position="150"/>
    </location>
</feature>
<keyword evidence="3" id="KW-1185">Reference proteome</keyword>
<reference evidence="2 3" key="1">
    <citation type="submission" date="2019-02" db="EMBL/GenBank/DDBJ databases">
        <title>Genomic Encyclopedia of Type Strains, Phase IV (KMG-IV): sequencing the most valuable type-strain genomes for metagenomic binning, comparative biology and taxonomic classification.</title>
        <authorList>
            <person name="Goeker M."/>
        </authorList>
    </citation>
    <scope>NUCLEOTIDE SEQUENCE [LARGE SCALE GENOMIC DNA]</scope>
    <source>
        <strain evidence="2 3">DSM 28825</strain>
    </source>
</reference>
<accession>A0A4Q7VHI6</accession>
<feature type="signal peptide" evidence="1">
    <location>
        <begin position="1"/>
        <end position="19"/>
    </location>
</feature>
<proteinExistence type="predicted"/>
<dbReference type="Proteomes" id="UP000293562">
    <property type="component" value="Unassembled WGS sequence"/>
</dbReference>
<comment type="caution">
    <text evidence="2">The sequence shown here is derived from an EMBL/GenBank/DDBJ whole genome shotgun (WGS) entry which is preliminary data.</text>
</comment>
<evidence type="ECO:0000256" key="1">
    <source>
        <dbReference type="SAM" id="SignalP"/>
    </source>
</evidence>
<evidence type="ECO:0000313" key="3">
    <source>
        <dbReference type="Proteomes" id="UP000293562"/>
    </source>
</evidence>
<dbReference type="OrthoDB" id="9792284at2"/>
<dbReference type="SUPFAM" id="SSF54427">
    <property type="entry name" value="NTF2-like"/>
    <property type="match status" value="1"/>
</dbReference>
<keyword evidence="1" id="KW-0732">Signal</keyword>
<dbReference type="InterPro" id="IPR032710">
    <property type="entry name" value="NTF2-like_dom_sf"/>
</dbReference>
<organism evidence="2 3">
    <name type="scientific">Ancylomarina subtilis</name>
    <dbReference type="NCBI Taxonomy" id="1639035"/>
    <lineage>
        <taxon>Bacteria</taxon>
        <taxon>Pseudomonadati</taxon>
        <taxon>Bacteroidota</taxon>
        <taxon>Bacteroidia</taxon>
        <taxon>Marinilabiliales</taxon>
        <taxon>Marinifilaceae</taxon>
        <taxon>Ancylomarina</taxon>
    </lineage>
</organism>
<dbReference type="EMBL" id="SHKN01000001">
    <property type="protein sequence ID" value="RZT95560.1"/>
    <property type="molecule type" value="Genomic_DNA"/>
</dbReference>
<dbReference type="AlphaFoldDB" id="A0A4Q7VHI6"/>
<sequence length="150" mass="17252">MKKICFLVVMLFVINMVSAQDLEVEKQAIKKVIQTSYVEGLQNEGDLTKIDQGIHPGFVLLGIGEEEEMWKLPIGKWKEKTEMKLKEGKLPRKENPVSIKFLSIDITGTAAVAKIEFYVGEKLTYIDYISLYKFKGNWKMVNKIFYKLPS</sequence>
<gene>
    <name evidence="2" type="ORF">EV201_0183</name>
</gene>
<name>A0A4Q7VHI6_9BACT</name>
<dbReference type="RefSeq" id="WP_130305518.1">
    <property type="nucleotide sequence ID" value="NZ_SHKN01000001.1"/>
</dbReference>
<dbReference type="InterPro" id="IPR039437">
    <property type="entry name" value="FrzH/put_lumazine-bd"/>
</dbReference>
<dbReference type="Gene3D" id="3.10.450.50">
    <property type="match status" value="1"/>
</dbReference>